<dbReference type="Gene3D" id="3.30.360.10">
    <property type="entry name" value="Dihydrodipicolinate Reductase, domain 2"/>
    <property type="match status" value="1"/>
</dbReference>
<dbReference type="AlphaFoldDB" id="X0SWB5"/>
<accession>X0SWB5</accession>
<gene>
    <name evidence="1" type="ORF">S01H1_09894</name>
</gene>
<feature type="non-terminal residue" evidence="1">
    <location>
        <position position="1"/>
    </location>
</feature>
<sequence>DGDRLLLTHMVPQEAIVIPENIDAIRCALGLEDTAEAAMAHTDRCLGLA</sequence>
<reference evidence="1" key="1">
    <citation type="journal article" date="2014" name="Front. Microbiol.">
        <title>High frequency of phylogenetically diverse reductive dehalogenase-homologous genes in deep subseafloor sedimentary metagenomes.</title>
        <authorList>
            <person name="Kawai M."/>
            <person name="Futagami T."/>
            <person name="Toyoda A."/>
            <person name="Takaki Y."/>
            <person name="Nishi S."/>
            <person name="Hori S."/>
            <person name="Arai W."/>
            <person name="Tsubouchi T."/>
            <person name="Morono Y."/>
            <person name="Uchiyama I."/>
            <person name="Ito T."/>
            <person name="Fujiyama A."/>
            <person name="Inagaki F."/>
            <person name="Takami H."/>
        </authorList>
    </citation>
    <scope>NUCLEOTIDE SEQUENCE</scope>
    <source>
        <strain evidence="1">Expedition CK06-06</strain>
    </source>
</reference>
<proteinExistence type="predicted"/>
<dbReference type="EMBL" id="BARS01005054">
    <property type="protein sequence ID" value="GAF68085.1"/>
    <property type="molecule type" value="Genomic_DNA"/>
</dbReference>
<organism evidence="1">
    <name type="scientific">marine sediment metagenome</name>
    <dbReference type="NCBI Taxonomy" id="412755"/>
    <lineage>
        <taxon>unclassified sequences</taxon>
        <taxon>metagenomes</taxon>
        <taxon>ecological metagenomes</taxon>
    </lineage>
</organism>
<comment type="caution">
    <text evidence="1">The sequence shown here is derived from an EMBL/GenBank/DDBJ whole genome shotgun (WGS) entry which is preliminary data.</text>
</comment>
<protein>
    <submittedName>
        <fullName evidence="1">Uncharacterized protein</fullName>
    </submittedName>
</protein>
<name>X0SWB5_9ZZZZ</name>
<evidence type="ECO:0000313" key="1">
    <source>
        <dbReference type="EMBL" id="GAF68085.1"/>
    </source>
</evidence>